<evidence type="ECO:0008006" key="3">
    <source>
        <dbReference type="Google" id="ProtNLM"/>
    </source>
</evidence>
<organism evidence="1 2">
    <name type="scientific">Candidatus Taylorbacteria bacterium CG10_big_fil_rev_8_21_14_0_10_41_48</name>
    <dbReference type="NCBI Taxonomy" id="1975024"/>
    <lineage>
        <taxon>Bacteria</taxon>
        <taxon>Candidatus Tayloriibacteriota</taxon>
    </lineage>
</organism>
<dbReference type="PANTHER" id="PTHR34387">
    <property type="entry name" value="SLR1258 PROTEIN"/>
    <property type="match status" value="1"/>
</dbReference>
<gene>
    <name evidence="1" type="ORF">COV01_00920</name>
</gene>
<dbReference type="EMBL" id="PFEQ01000001">
    <property type="protein sequence ID" value="PJE74577.1"/>
    <property type="molecule type" value="Genomic_DNA"/>
</dbReference>
<sequence>MDINTLKRPIMLVAGALTLFLLVQSFAGIKGFSYIGGQNINGTISVSGKGEVIAVPDIATFSFSVSEEAPVVADAQKRATEKTNSILDFLKKNGVEDKDVKTTNYNIYPRYEYTGDRYGSYGTGKRVLVAYVITQSVEVKAREIDTAGTLLSGIGEFGATDVSGLSFSVDKYDDLVKEARAKAIAEARVNAKNLANDLDVSLVRVISYYDQNPSPIYYAKSAMMESSYGMGGDMVAPAPQLPSGENKIISNVSVTYEIR</sequence>
<dbReference type="Pfam" id="PF04402">
    <property type="entry name" value="SIMPL"/>
    <property type="match status" value="1"/>
</dbReference>
<proteinExistence type="predicted"/>
<dbReference type="InterPro" id="IPR007497">
    <property type="entry name" value="SIMPL/DUF541"/>
</dbReference>
<dbReference type="InterPro" id="IPR052022">
    <property type="entry name" value="26kDa_periplasmic_antigen"/>
</dbReference>
<evidence type="ECO:0000313" key="2">
    <source>
        <dbReference type="Proteomes" id="UP000228700"/>
    </source>
</evidence>
<comment type="caution">
    <text evidence="1">The sequence shown here is derived from an EMBL/GenBank/DDBJ whole genome shotgun (WGS) entry which is preliminary data.</text>
</comment>
<accession>A0A2M8LD70</accession>
<dbReference type="Proteomes" id="UP000228700">
    <property type="component" value="Unassembled WGS sequence"/>
</dbReference>
<name>A0A2M8LD70_9BACT</name>
<dbReference type="Gene3D" id="3.30.110.170">
    <property type="entry name" value="Protein of unknown function (DUF541), domain 1"/>
    <property type="match status" value="1"/>
</dbReference>
<dbReference type="AlphaFoldDB" id="A0A2M8LD70"/>
<dbReference type="Gene3D" id="3.30.70.2970">
    <property type="entry name" value="Protein of unknown function (DUF541), domain 2"/>
    <property type="match status" value="1"/>
</dbReference>
<dbReference type="GO" id="GO:0006974">
    <property type="term" value="P:DNA damage response"/>
    <property type="evidence" value="ECO:0007669"/>
    <property type="project" value="TreeGrafter"/>
</dbReference>
<dbReference type="PANTHER" id="PTHR34387:SF1">
    <property type="entry name" value="PERIPLASMIC IMMUNOGENIC PROTEIN"/>
    <property type="match status" value="1"/>
</dbReference>
<protein>
    <recommendedName>
        <fullName evidence="3">SIMPL domain-containing protein</fullName>
    </recommendedName>
</protein>
<reference evidence="2" key="1">
    <citation type="submission" date="2017-09" db="EMBL/GenBank/DDBJ databases">
        <title>Depth-based differentiation of microbial function through sediment-hosted aquifers and enrichment of novel symbionts in the deep terrestrial subsurface.</title>
        <authorList>
            <person name="Probst A.J."/>
            <person name="Ladd B."/>
            <person name="Jarett J.K."/>
            <person name="Geller-Mcgrath D.E."/>
            <person name="Sieber C.M.K."/>
            <person name="Emerson J.B."/>
            <person name="Anantharaman K."/>
            <person name="Thomas B.C."/>
            <person name="Malmstrom R."/>
            <person name="Stieglmeier M."/>
            <person name="Klingl A."/>
            <person name="Woyke T."/>
            <person name="Ryan C.M."/>
            <person name="Banfield J.F."/>
        </authorList>
    </citation>
    <scope>NUCLEOTIDE SEQUENCE [LARGE SCALE GENOMIC DNA]</scope>
</reference>
<evidence type="ECO:0000313" key="1">
    <source>
        <dbReference type="EMBL" id="PJE74577.1"/>
    </source>
</evidence>